<dbReference type="STRING" id="8090.ENSORLP00000034064"/>
<dbReference type="GO" id="GO:0036064">
    <property type="term" value="C:ciliary basal body"/>
    <property type="evidence" value="ECO:0000318"/>
    <property type="project" value="GO_Central"/>
</dbReference>
<dbReference type="PANTHER" id="PTHR12458">
    <property type="entry name" value="ORF PROTEIN"/>
    <property type="match status" value="1"/>
</dbReference>
<dbReference type="GO" id="GO:2000147">
    <property type="term" value="P:positive regulation of cell motility"/>
    <property type="evidence" value="ECO:0000318"/>
    <property type="project" value="GO_Central"/>
</dbReference>
<dbReference type="Bgee" id="ENSORLG00000023233">
    <property type="expression patterns" value="Expressed in testis and 9 other cell types or tissues"/>
</dbReference>
<protein>
    <recommendedName>
        <fullName evidence="1">CFA20 domain-containing protein</fullName>
    </recommendedName>
</protein>
<evidence type="ECO:0000313" key="3">
    <source>
        <dbReference type="Proteomes" id="UP000001038"/>
    </source>
</evidence>
<organism evidence="2 3">
    <name type="scientific">Oryzias latipes</name>
    <name type="common">Japanese rice fish</name>
    <name type="synonym">Japanese killifish</name>
    <dbReference type="NCBI Taxonomy" id="8090"/>
    <lineage>
        <taxon>Eukaryota</taxon>
        <taxon>Metazoa</taxon>
        <taxon>Chordata</taxon>
        <taxon>Craniata</taxon>
        <taxon>Vertebrata</taxon>
        <taxon>Euteleostomi</taxon>
        <taxon>Actinopterygii</taxon>
        <taxon>Neopterygii</taxon>
        <taxon>Teleostei</taxon>
        <taxon>Neoteleostei</taxon>
        <taxon>Acanthomorphata</taxon>
        <taxon>Ovalentaria</taxon>
        <taxon>Atherinomorphae</taxon>
        <taxon>Beloniformes</taxon>
        <taxon>Adrianichthyidae</taxon>
        <taxon>Oryziinae</taxon>
        <taxon>Oryzias</taxon>
    </lineage>
</organism>
<feature type="domain" description="CFA20" evidence="1">
    <location>
        <begin position="1"/>
        <end position="188"/>
    </location>
</feature>
<dbReference type="InterPro" id="IPR007714">
    <property type="entry name" value="CFA20_dom"/>
</dbReference>
<dbReference type="Proteomes" id="UP000001038">
    <property type="component" value="Chromosome 1"/>
</dbReference>
<keyword evidence="3" id="KW-1185">Reference proteome</keyword>
<proteinExistence type="predicted"/>
<dbReference type="InterPro" id="IPR040441">
    <property type="entry name" value="CFA20/CFAP20DC"/>
</dbReference>
<reference evidence="2" key="2">
    <citation type="submission" date="2025-08" db="UniProtKB">
        <authorList>
            <consortium name="Ensembl"/>
        </authorList>
    </citation>
    <scope>IDENTIFICATION</scope>
    <source>
        <strain evidence="2">Hd-rR</strain>
    </source>
</reference>
<accession>A0A3B3HQ91</accession>
<evidence type="ECO:0000313" key="2">
    <source>
        <dbReference type="Ensembl" id="ENSORLP00000034064.1"/>
    </source>
</evidence>
<dbReference type="AlphaFoldDB" id="A0A3B3HQ91"/>
<evidence type="ECO:0000259" key="1">
    <source>
        <dbReference type="Pfam" id="PF05018"/>
    </source>
</evidence>
<dbReference type="InParanoid" id="A0A3B3HQ91"/>
<dbReference type="Ensembl" id="ENSORLT00000041219.1">
    <property type="protein sequence ID" value="ENSORLP00000034064.1"/>
    <property type="gene ID" value="ENSORLG00000023233.1"/>
</dbReference>
<dbReference type="Pfam" id="PF05018">
    <property type="entry name" value="CFA20_dom"/>
    <property type="match status" value="1"/>
</dbReference>
<dbReference type="GO" id="GO:0060296">
    <property type="term" value="P:regulation of cilium beat frequency involved in ciliary motility"/>
    <property type="evidence" value="ECO:0000318"/>
    <property type="project" value="GO_Central"/>
</dbReference>
<dbReference type="GO" id="GO:0031514">
    <property type="term" value="C:motile cilium"/>
    <property type="evidence" value="ECO:0000318"/>
    <property type="project" value="GO_Central"/>
</dbReference>
<sequence length="220" mass="25720">MIRQAYQVGFFSVLSAVGGHPFQNCHSIKKVEINATDAEHKRVVASLMCFQTPPSCSTTYITCPTDPTKIPGIKSPFLVLILKTTEMFSFEVQISDNRNVRWWLKWSTIHKEKKVDHFRANLPFQGDGWRRLVFDLQNITNTSFGSSYIETLRIQICGREASEGIWIRRVYFTDREYSEDEIFKDFKLPLPQRAKVSSVYILDWFWVPSELKIFSFFLQK</sequence>
<reference evidence="2" key="3">
    <citation type="submission" date="2025-09" db="UniProtKB">
        <authorList>
            <consortium name="Ensembl"/>
        </authorList>
    </citation>
    <scope>IDENTIFICATION</scope>
    <source>
        <strain evidence="2">Hd-rR</strain>
    </source>
</reference>
<reference evidence="2 3" key="1">
    <citation type="journal article" date="2007" name="Nature">
        <title>The medaka draft genome and insights into vertebrate genome evolution.</title>
        <authorList>
            <person name="Kasahara M."/>
            <person name="Naruse K."/>
            <person name="Sasaki S."/>
            <person name="Nakatani Y."/>
            <person name="Qu W."/>
            <person name="Ahsan B."/>
            <person name="Yamada T."/>
            <person name="Nagayasu Y."/>
            <person name="Doi K."/>
            <person name="Kasai Y."/>
            <person name="Jindo T."/>
            <person name="Kobayashi D."/>
            <person name="Shimada A."/>
            <person name="Toyoda A."/>
            <person name="Kuroki Y."/>
            <person name="Fujiyama A."/>
            <person name="Sasaki T."/>
            <person name="Shimizu A."/>
            <person name="Asakawa S."/>
            <person name="Shimizu N."/>
            <person name="Hashimoto S."/>
            <person name="Yang J."/>
            <person name="Lee Y."/>
            <person name="Matsushima K."/>
            <person name="Sugano S."/>
            <person name="Sakaizumi M."/>
            <person name="Narita T."/>
            <person name="Ohishi K."/>
            <person name="Haga S."/>
            <person name="Ohta F."/>
            <person name="Nomoto H."/>
            <person name="Nogata K."/>
            <person name="Morishita T."/>
            <person name="Endo T."/>
            <person name="Shin-I T."/>
            <person name="Takeda H."/>
            <person name="Morishita S."/>
            <person name="Kohara Y."/>
        </authorList>
    </citation>
    <scope>NUCLEOTIDE SEQUENCE [LARGE SCALE GENOMIC DNA]</scope>
    <source>
        <strain evidence="2 3">Hd-rR</strain>
    </source>
</reference>
<dbReference type="GeneTree" id="ENSGT00390000004554"/>
<dbReference type="GO" id="GO:0060271">
    <property type="term" value="P:cilium assembly"/>
    <property type="evidence" value="ECO:0000318"/>
    <property type="project" value="GO_Central"/>
</dbReference>
<name>A0A3B3HQ91_ORYLA</name>